<proteinExistence type="inferred from homology"/>
<evidence type="ECO:0000256" key="4">
    <source>
        <dbReference type="ARBA" id="ARBA00023277"/>
    </source>
</evidence>
<reference evidence="7 8" key="1">
    <citation type="submission" date="2024-09" db="EMBL/GenBank/DDBJ databases">
        <authorList>
            <person name="Sun Q."/>
            <person name="Mori K."/>
        </authorList>
    </citation>
    <scope>NUCLEOTIDE SEQUENCE [LARGE SCALE GENOMIC DNA]</scope>
    <source>
        <strain evidence="7 8">JCM 13503</strain>
    </source>
</reference>
<evidence type="ECO:0000256" key="2">
    <source>
        <dbReference type="ARBA" id="ARBA00022723"/>
    </source>
</evidence>
<dbReference type="Pfam" id="PF01979">
    <property type="entry name" value="Amidohydro_1"/>
    <property type="match status" value="1"/>
</dbReference>
<accession>A0ABV6AVI7</accession>
<dbReference type="SUPFAM" id="SSF51556">
    <property type="entry name" value="Metallo-dependent hydrolases"/>
    <property type="match status" value="1"/>
</dbReference>
<evidence type="ECO:0000256" key="3">
    <source>
        <dbReference type="ARBA" id="ARBA00022801"/>
    </source>
</evidence>
<dbReference type="Gene3D" id="2.30.40.10">
    <property type="entry name" value="Urease, subunit C, domain 1"/>
    <property type="match status" value="1"/>
</dbReference>
<evidence type="ECO:0000259" key="6">
    <source>
        <dbReference type="Pfam" id="PF01979"/>
    </source>
</evidence>
<dbReference type="InterPro" id="IPR032466">
    <property type="entry name" value="Metal_Hydrolase"/>
</dbReference>
<dbReference type="SUPFAM" id="SSF51338">
    <property type="entry name" value="Composite domain of metallo-dependent hydrolases"/>
    <property type="match status" value="1"/>
</dbReference>
<dbReference type="InterPro" id="IPR003764">
    <property type="entry name" value="GlcNAc_6-P_deAcase"/>
</dbReference>
<dbReference type="GO" id="GO:0008448">
    <property type="term" value="F:N-acetylglucosamine-6-phosphate deacetylase activity"/>
    <property type="evidence" value="ECO:0007669"/>
    <property type="project" value="UniProtKB-EC"/>
</dbReference>
<keyword evidence="8" id="KW-1185">Reference proteome</keyword>
<dbReference type="PANTHER" id="PTHR11113">
    <property type="entry name" value="N-ACETYLGLUCOSAMINE-6-PHOSPHATE DEACETYLASE"/>
    <property type="match status" value="1"/>
</dbReference>
<dbReference type="EMBL" id="JBHLYR010000019">
    <property type="protein sequence ID" value="MFB9991514.1"/>
    <property type="molecule type" value="Genomic_DNA"/>
</dbReference>
<dbReference type="NCBIfam" id="TIGR00221">
    <property type="entry name" value="nagA"/>
    <property type="match status" value="1"/>
</dbReference>
<comment type="similarity">
    <text evidence="1 5">Belongs to the metallo-dependent hydrolases superfamily. NagA family.</text>
</comment>
<evidence type="ECO:0000256" key="1">
    <source>
        <dbReference type="ARBA" id="ARBA00010716"/>
    </source>
</evidence>
<dbReference type="Proteomes" id="UP001589733">
    <property type="component" value="Unassembled WGS sequence"/>
</dbReference>
<dbReference type="EC" id="3.5.1.25" evidence="7"/>
<comment type="caution">
    <text evidence="7">The sequence shown here is derived from an EMBL/GenBank/DDBJ whole genome shotgun (WGS) entry which is preliminary data.</text>
</comment>
<name>A0ABV6AVI7_9DEIO</name>
<evidence type="ECO:0000313" key="8">
    <source>
        <dbReference type="Proteomes" id="UP001589733"/>
    </source>
</evidence>
<keyword evidence="4 5" id="KW-0119">Carbohydrate metabolism</keyword>
<protein>
    <submittedName>
        <fullName evidence="7">N-acetylglucosamine-6-phosphate deacetylase</fullName>
        <ecNumber evidence="7">3.5.1.25</ecNumber>
    </submittedName>
</protein>
<dbReference type="PIRSF" id="PIRSF038994">
    <property type="entry name" value="NagA"/>
    <property type="match status" value="1"/>
</dbReference>
<gene>
    <name evidence="7" type="primary">nagA</name>
    <name evidence="7" type="ORF">ACFFLM_05975</name>
</gene>
<dbReference type="InterPro" id="IPR011059">
    <property type="entry name" value="Metal-dep_hydrolase_composite"/>
</dbReference>
<keyword evidence="2" id="KW-0479">Metal-binding</keyword>
<dbReference type="PANTHER" id="PTHR11113:SF14">
    <property type="entry name" value="N-ACETYLGLUCOSAMINE-6-PHOSPHATE DEACETYLASE"/>
    <property type="match status" value="1"/>
</dbReference>
<keyword evidence="3 5" id="KW-0378">Hydrolase</keyword>
<evidence type="ECO:0000313" key="7">
    <source>
        <dbReference type="EMBL" id="MFB9991514.1"/>
    </source>
</evidence>
<organism evidence="7 8">
    <name type="scientific">Deinococcus oregonensis</name>
    <dbReference type="NCBI Taxonomy" id="1805970"/>
    <lineage>
        <taxon>Bacteria</taxon>
        <taxon>Thermotogati</taxon>
        <taxon>Deinococcota</taxon>
        <taxon>Deinococci</taxon>
        <taxon>Deinococcales</taxon>
        <taxon>Deinococcaceae</taxon>
        <taxon>Deinococcus</taxon>
    </lineage>
</organism>
<sequence length="393" mass="40610">MTALSQTIPGQTLSGHILHPDGEFRPGTLGFGSQISELIAEETPSGLLILPGFIDTHVHGGGGGDTMDGPAGVQKLARLHAQHGTTTLLPTTITHRWPEVLAALRGVREVMDAGGVAGGADIVGAHLEGPFISPGRLGAQPPHTTLPQPSLTAELLDLNVIRAVTLAPELPGVLEMARSLARREVRIGIGHTRADADTVSTFLSVLHAAGARTCATHLYNAMGEIEGRTPGVPGALLADPHAFLEVILDGIHVHSTSFLLARAAAPGRVLLITDAMRAAGLGDGDSELGGQPVTVQDGKATLPDGTIAGSVLTLDVALRNAVRLGLPLAEVSRMLSTAPAASLGLTDRGELRVGLRADLTVLDTDLNVQAVYVGGHAISLKPPQDSYPTEARL</sequence>
<dbReference type="RefSeq" id="WP_380006666.1">
    <property type="nucleotide sequence ID" value="NZ_JBHLYR010000019.1"/>
</dbReference>
<evidence type="ECO:0000256" key="5">
    <source>
        <dbReference type="PIRNR" id="PIRNR038994"/>
    </source>
</evidence>
<dbReference type="InterPro" id="IPR006680">
    <property type="entry name" value="Amidohydro-rel"/>
</dbReference>
<dbReference type="Gene3D" id="3.20.20.140">
    <property type="entry name" value="Metal-dependent hydrolases"/>
    <property type="match status" value="1"/>
</dbReference>
<feature type="domain" description="Amidohydrolase-related" evidence="6">
    <location>
        <begin position="49"/>
        <end position="376"/>
    </location>
</feature>